<name>A0A1H4JT30_PSETA</name>
<comment type="caution">
    <text evidence="1">The sequence shown here is derived from an EMBL/GenBank/DDBJ whole genome shotgun (WGS) entry which is preliminary data.</text>
</comment>
<evidence type="ECO:0000313" key="1">
    <source>
        <dbReference type="EMBL" id="SEB49419.1"/>
    </source>
</evidence>
<accession>A0A1H4JT30</accession>
<dbReference type="Proteomes" id="UP000183155">
    <property type="component" value="Unassembled WGS sequence"/>
</dbReference>
<dbReference type="EMBL" id="FNRS01000001">
    <property type="protein sequence ID" value="SEB49419.1"/>
    <property type="molecule type" value="Genomic_DNA"/>
</dbReference>
<protein>
    <submittedName>
        <fullName evidence="1">Uncharacterized protein</fullName>
    </submittedName>
</protein>
<proteinExistence type="predicted"/>
<gene>
    <name evidence="1" type="ORF">SAMN04490203_0399</name>
</gene>
<keyword evidence="2" id="KW-1185">Reference proteome</keyword>
<evidence type="ECO:0000313" key="2">
    <source>
        <dbReference type="Proteomes" id="UP000183155"/>
    </source>
</evidence>
<sequence length="32" mass="3443">MLKITPDPPQDGTFVSAPINDLYRTARLSGAP</sequence>
<reference evidence="1 2" key="1">
    <citation type="submission" date="2016-10" db="EMBL/GenBank/DDBJ databases">
        <authorList>
            <person name="Varghese N."/>
            <person name="Submissions S."/>
        </authorList>
    </citation>
    <scope>NUCLEOTIDE SEQUENCE [LARGE SCALE GENOMIC DNA]</scope>
    <source>
        <strain evidence="1 2">BS3652</strain>
    </source>
</reference>
<organism evidence="1 2">
    <name type="scientific">Pseudomonas taetrolens</name>
    <dbReference type="NCBI Taxonomy" id="47884"/>
    <lineage>
        <taxon>Bacteria</taxon>
        <taxon>Pseudomonadati</taxon>
        <taxon>Pseudomonadota</taxon>
        <taxon>Gammaproteobacteria</taxon>
        <taxon>Pseudomonadales</taxon>
        <taxon>Pseudomonadaceae</taxon>
        <taxon>Pseudomonas</taxon>
    </lineage>
</organism>